<organism evidence="1">
    <name type="scientific">viral metagenome</name>
    <dbReference type="NCBI Taxonomy" id="1070528"/>
    <lineage>
        <taxon>unclassified sequences</taxon>
        <taxon>metagenomes</taxon>
        <taxon>organismal metagenomes</taxon>
    </lineage>
</organism>
<protein>
    <submittedName>
        <fullName evidence="1">Uncharacterized protein</fullName>
    </submittedName>
</protein>
<sequence length="138" mass="15699">MALTDYSDLEKEILNAPEPKVLPAGSEVKARIIAIRSGVSDKNDVNWKQPVFDVPADPMVIEFNDFFWDLADRDKLDPKSVQRGIYKFGQFVKCFGIDISRPIDWEQFVGLEGWVILGVKKSDEYGDGNTVKKYIVKK</sequence>
<accession>A0A6H1ZXB0</accession>
<dbReference type="AlphaFoldDB" id="A0A6H1ZXB0"/>
<proteinExistence type="predicted"/>
<gene>
    <name evidence="1" type="ORF">TM448A02405_0012</name>
</gene>
<reference evidence="1" key="1">
    <citation type="submission" date="2020-03" db="EMBL/GenBank/DDBJ databases">
        <title>The deep terrestrial virosphere.</title>
        <authorList>
            <person name="Holmfeldt K."/>
            <person name="Nilsson E."/>
            <person name="Simone D."/>
            <person name="Lopez-Fernandez M."/>
            <person name="Wu X."/>
            <person name="de Brujin I."/>
            <person name="Lundin D."/>
            <person name="Andersson A."/>
            <person name="Bertilsson S."/>
            <person name="Dopson M."/>
        </authorList>
    </citation>
    <scope>NUCLEOTIDE SEQUENCE</scope>
    <source>
        <strain evidence="1">TM448A02405</strain>
    </source>
</reference>
<evidence type="ECO:0000313" key="1">
    <source>
        <dbReference type="EMBL" id="QJA51957.1"/>
    </source>
</evidence>
<dbReference type="EMBL" id="MT144301">
    <property type="protein sequence ID" value="QJA51957.1"/>
    <property type="molecule type" value="Genomic_DNA"/>
</dbReference>
<name>A0A6H1ZXB0_9ZZZZ</name>